<name>A0A6H5IWG6_9HYME</name>
<dbReference type="AlphaFoldDB" id="A0A6H5IWG6"/>
<organism evidence="1 2">
    <name type="scientific">Trichogramma brassicae</name>
    <dbReference type="NCBI Taxonomy" id="86971"/>
    <lineage>
        <taxon>Eukaryota</taxon>
        <taxon>Metazoa</taxon>
        <taxon>Ecdysozoa</taxon>
        <taxon>Arthropoda</taxon>
        <taxon>Hexapoda</taxon>
        <taxon>Insecta</taxon>
        <taxon>Pterygota</taxon>
        <taxon>Neoptera</taxon>
        <taxon>Endopterygota</taxon>
        <taxon>Hymenoptera</taxon>
        <taxon>Apocrita</taxon>
        <taxon>Proctotrupomorpha</taxon>
        <taxon>Chalcidoidea</taxon>
        <taxon>Trichogrammatidae</taxon>
        <taxon>Trichogramma</taxon>
    </lineage>
</organism>
<evidence type="ECO:0000313" key="2">
    <source>
        <dbReference type="Proteomes" id="UP000479190"/>
    </source>
</evidence>
<evidence type="ECO:0000313" key="1">
    <source>
        <dbReference type="EMBL" id="CAB0040117.1"/>
    </source>
</evidence>
<accession>A0A6H5IWG6</accession>
<gene>
    <name evidence="1" type="ORF">TBRA_LOCUS11848</name>
</gene>
<protein>
    <submittedName>
        <fullName evidence="1">Uncharacterized protein</fullName>
    </submittedName>
</protein>
<dbReference type="Proteomes" id="UP000479190">
    <property type="component" value="Unassembled WGS sequence"/>
</dbReference>
<keyword evidence="2" id="KW-1185">Reference proteome</keyword>
<proteinExistence type="predicted"/>
<sequence length="108" mass="12328">MCVNFRVDGGDNLVPFIVEKRSHPPIMIVRQLFDDEPTAVADRTSEFATRILRTERSEPVGKMVLVPDEAQLRAKVAAIKNISSEQRVRITSLLYRYRARFDEAPGRV</sequence>
<dbReference type="EMBL" id="CADCXV010001003">
    <property type="protein sequence ID" value="CAB0040117.1"/>
    <property type="molecule type" value="Genomic_DNA"/>
</dbReference>
<reference evidence="1 2" key="1">
    <citation type="submission" date="2020-02" db="EMBL/GenBank/DDBJ databases">
        <authorList>
            <person name="Ferguson B K."/>
        </authorList>
    </citation>
    <scope>NUCLEOTIDE SEQUENCE [LARGE SCALE GENOMIC DNA]</scope>
</reference>